<dbReference type="InterPro" id="IPR003439">
    <property type="entry name" value="ABC_transporter-like_ATP-bd"/>
</dbReference>
<dbReference type="Gene3D" id="3.40.50.300">
    <property type="entry name" value="P-loop containing nucleotide triphosphate hydrolases"/>
    <property type="match status" value="1"/>
</dbReference>
<dbReference type="EMBL" id="CP002583">
    <property type="protein sequence ID" value="ADZ92480.1"/>
    <property type="molecule type" value="Genomic_DNA"/>
</dbReference>
<dbReference type="GO" id="GO:0005524">
    <property type="term" value="F:ATP binding"/>
    <property type="evidence" value="ECO:0007669"/>
    <property type="project" value="UniProtKB-KW"/>
</dbReference>
<proteinExistence type="predicted"/>
<evidence type="ECO:0000256" key="6">
    <source>
        <dbReference type="ARBA" id="ARBA00022967"/>
    </source>
</evidence>
<keyword evidence="4" id="KW-0547">Nucleotide-binding</keyword>
<dbReference type="PATRIC" id="fig|717774.3.peg.3358"/>
<keyword evidence="3" id="KW-0997">Cell inner membrane</keyword>
<evidence type="ECO:0000256" key="4">
    <source>
        <dbReference type="ARBA" id="ARBA00022741"/>
    </source>
</evidence>
<keyword evidence="10" id="KW-1185">Reference proteome</keyword>
<evidence type="ECO:0000256" key="2">
    <source>
        <dbReference type="ARBA" id="ARBA00022475"/>
    </source>
</evidence>
<accession>F2K3P1</accession>
<evidence type="ECO:0000256" key="5">
    <source>
        <dbReference type="ARBA" id="ARBA00022840"/>
    </source>
</evidence>
<dbReference type="eggNOG" id="COG3840">
    <property type="taxonomic scope" value="Bacteria"/>
</dbReference>
<dbReference type="SMART" id="SM00382">
    <property type="entry name" value="AAA"/>
    <property type="match status" value="1"/>
</dbReference>
<dbReference type="PANTHER" id="PTHR42781:SF1">
    <property type="entry name" value="THIAMINE IMPORT ATP-BINDING PROTEIN THIQ"/>
    <property type="match status" value="1"/>
</dbReference>
<dbReference type="OrthoDB" id="9802264at2"/>
<keyword evidence="1" id="KW-0813">Transport</keyword>
<dbReference type="RefSeq" id="WP_013662382.1">
    <property type="nucleotide sequence ID" value="NC_015276.1"/>
</dbReference>
<reference evidence="9 10" key="1">
    <citation type="journal article" date="2012" name="Stand. Genomic Sci.">
        <title>Complete genome sequence of the melanogenic marine bacterium Marinomonas mediterranea type strain (MMB-1(T)).</title>
        <authorList>
            <person name="Lucas-Elio P."/>
            <person name="Goodwin L."/>
            <person name="Woyke T."/>
            <person name="Pitluck S."/>
            <person name="Nolan M."/>
            <person name="Kyrpides N.C."/>
            <person name="Detter J.C."/>
            <person name="Copeland A."/>
            <person name="Teshima H."/>
            <person name="Bruce D."/>
            <person name="Detter C."/>
            <person name="Tapia R."/>
            <person name="Han S."/>
            <person name="Land M.L."/>
            <person name="Ivanova N."/>
            <person name="Mikhailova N."/>
            <person name="Johnston A.W."/>
            <person name="Sanchez-Amat A."/>
        </authorList>
    </citation>
    <scope>NUCLEOTIDE SEQUENCE [LARGE SCALE GENOMIC DNA]</scope>
    <source>
        <strain evidence="10">ATCC 700492 / JCM 21426 / NBRC 103028 / MMB-1</strain>
    </source>
</reference>
<dbReference type="InterPro" id="IPR003593">
    <property type="entry name" value="AAA+_ATPase"/>
</dbReference>
<evidence type="ECO:0000256" key="7">
    <source>
        <dbReference type="ARBA" id="ARBA00023136"/>
    </source>
</evidence>
<dbReference type="GO" id="GO:0016887">
    <property type="term" value="F:ATP hydrolysis activity"/>
    <property type="evidence" value="ECO:0007669"/>
    <property type="project" value="InterPro"/>
</dbReference>
<dbReference type="PANTHER" id="PTHR42781">
    <property type="entry name" value="SPERMIDINE/PUTRESCINE IMPORT ATP-BINDING PROTEIN POTA"/>
    <property type="match status" value="1"/>
</dbReference>
<dbReference type="AlphaFoldDB" id="F2K3P1"/>
<dbReference type="STRING" id="717774.Marme_3264"/>
<sequence length="229" mass="25524">MLEFNLHYQWDDFSAHYQAKIDKGFTCLLGGSGEGKSTLLYLLGGFLKGEGQARFDGRDVFALEPSQRPITTLFQSDNVFPQLSVWDNVAVGIHPSRKLSSTDKARVMQSLEKVQLDALSMKFPGELSGGQVQRVSIARALVRQQPILLLDEPFSALDPSLRREMLSLVKQLTHEQRLIALMVTHSPDDAIFVDGNVILVDKGKLVAQDSAQVLTGRSRNVHFERYLGL</sequence>
<evidence type="ECO:0000313" key="9">
    <source>
        <dbReference type="EMBL" id="ADZ92480.1"/>
    </source>
</evidence>
<dbReference type="Pfam" id="PF00005">
    <property type="entry name" value="ABC_tran"/>
    <property type="match status" value="1"/>
</dbReference>
<keyword evidence="6" id="KW-1278">Translocase</keyword>
<dbReference type="PROSITE" id="PS50893">
    <property type="entry name" value="ABC_TRANSPORTER_2"/>
    <property type="match status" value="1"/>
</dbReference>
<name>F2K3P1_MARM1</name>
<dbReference type="InterPro" id="IPR050093">
    <property type="entry name" value="ABC_SmlMolc_Importer"/>
</dbReference>
<evidence type="ECO:0000256" key="1">
    <source>
        <dbReference type="ARBA" id="ARBA00022448"/>
    </source>
</evidence>
<dbReference type="Proteomes" id="UP000001062">
    <property type="component" value="Chromosome"/>
</dbReference>
<dbReference type="SUPFAM" id="SSF52540">
    <property type="entry name" value="P-loop containing nucleoside triphosphate hydrolases"/>
    <property type="match status" value="1"/>
</dbReference>
<evidence type="ECO:0000313" key="10">
    <source>
        <dbReference type="Proteomes" id="UP000001062"/>
    </source>
</evidence>
<feature type="domain" description="ABC transporter" evidence="8">
    <location>
        <begin position="1"/>
        <end position="227"/>
    </location>
</feature>
<dbReference type="InterPro" id="IPR027417">
    <property type="entry name" value="P-loop_NTPase"/>
</dbReference>
<keyword evidence="2" id="KW-1003">Cell membrane</keyword>
<organism evidence="9 10">
    <name type="scientific">Marinomonas mediterranea (strain ATCC 700492 / JCM 21426 / NBRC 103028 / MMB-1)</name>
    <dbReference type="NCBI Taxonomy" id="717774"/>
    <lineage>
        <taxon>Bacteria</taxon>
        <taxon>Pseudomonadati</taxon>
        <taxon>Pseudomonadota</taxon>
        <taxon>Gammaproteobacteria</taxon>
        <taxon>Oceanospirillales</taxon>
        <taxon>Oceanospirillaceae</taxon>
        <taxon>Marinomonas</taxon>
    </lineage>
</organism>
<dbReference type="HOGENOM" id="CLU_000604_1_22_6"/>
<gene>
    <name evidence="9" type="ordered locus">Marme_3264</name>
</gene>
<evidence type="ECO:0000259" key="8">
    <source>
        <dbReference type="PROSITE" id="PS50893"/>
    </source>
</evidence>
<protein>
    <submittedName>
        <fullName evidence="9">Polyamine-transporting ATPase</fullName>
    </submittedName>
</protein>
<keyword evidence="5" id="KW-0067">ATP-binding</keyword>
<dbReference type="KEGG" id="mme:Marme_3264"/>
<keyword evidence="7" id="KW-0472">Membrane</keyword>
<evidence type="ECO:0000256" key="3">
    <source>
        <dbReference type="ARBA" id="ARBA00022519"/>
    </source>
</evidence>